<comment type="caution">
    <text evidence="1">The sequence shown here is derived from an EMBL/GenBank/DDBJ whole genome shotgun (WGS) entry which is preliminary data.</text>
</comment>
<keyword evidence="2" id="KW-1185">Reference proteome</keyword>
<feature type="non-terminal residue" evidence="1">
    <location>
        <position position="146"/>
    </location>
</feature>
<evidence type="ECO:0000313" key="1">
    <source>
        <dbReference type="EMBL" id="CAG8550711.1"/>
    </source>
</evidence>
<evidence type="ECO:0000313" key="2">
    <source>
        <dbReference type="Proteomes" id="UP000789901"/>
    </source>
</evidence>
<dbReference type="EMBL" id="CAJVQB010001804">
    <property type="protein sequence ID" value="CAG8550711.1"/>
    <property type="molecule type" value="Genomic_DNA"/>
</dbReference>
<sequence length="146" mass="17226">MSYIHEWNFMKGCPYEVLDHAITHAIQARDEVICRNNELNSNKHHLHFQKKKNHNWLNLEGKVEMDSKLIFNRKLEYWTFVWVYGKNIENCNDIQVAKNLNIIAIDPGVRTGWSWYSLSKGCGWFGNLDISHVFCLSLSLDDRISR</sequence>
<reference evidence="1 2" key="1">
    <citation type="submission" date="2021-06" db="EMBL/GenBank/DDBJ databases">
        <authorList>
            <person name="Kallberg Y."/>
            <person name="Tangrot J."/>
            <person name="Rosling A."/>
        </authorList>
    </citation>
    <scope>NUCLEOTIDE SEQUENCE [LARGE SCALE GENOMIC DNA]</scope>
    <source>
        <strain evidence="1 2">120-4 pot B 10/14</strain>
    </source>
</reference>
<accession>A0ABN7UE57</accession>
<dbReference type="Proteomes" id="UP000789901">
    <property type="component" value="Unassembled WGS sequence"/>
</dbReference>
<gene>
    <name evidence="1" type="ORF">GMARGA_LOCUS4543</name>
</gene>
<protein>
    <submittedName>
        <fullName evidence="1">44656_t:CDS:1</fullName>
    </submittedName>
</protein>
<name>A0ABN7UE57_GIGMA</name>
<proteinExistence type="predicted"/>
<organism evidence="1 2">
    <name type="scientific">Gigaspora margarita</name>
    <dbReference type="NCBI Taxonomy" id="4874"/>
    <lineage>
        <taxon>Eukaryota</taxon>
        <taxon>Fungi</taxon>
        <taxon>Fungi incertae sedis</taxon>
        <taxon>Mucoromycota</taxon>
        <taxon>Glomeromycotina</taxon>
        <taxon>Glomeromycetes</taxon>
        <taxon>Diversisporales</taxon>
        <taxon>Gigasporaceae</taxon>
        <taxon>Gigaspora</taxon>
    </lineage>
</organism>